<evidence type="ECO:0000313" key="1">
    <source>
        <dbReference type="EMBL" id="MDI9256873.1"/>
    </source>
</evidence>
<keyword evidence="2" id="KW-1185">Reference proteome</keyword>
<dbReference type="EMBL" id="JASGBP010000002">
    <property type="protein sequence ID" value="MDI9256873.1"/>
    <property type="molecule type" value="Genomic_DNA"/>
</dbReference>
<dbReference type="RefSeq" id="WP_283238558.1">
    <property type="nucleotide sequence ID" value="NZ_JASGBP010000002.1"/>
</dbReference>
<comment type="caution">
    <text evidence="1">The sequence shown here is derived from an EMBL/GenBank/DDBJ whole genome shotgun (WGS) entry which is preliminary data.</text>
</comment>
<proteinExistence type="predicted"/>
<protein>
    <recommendedName>
        <fullName evidence="3">Four helix bundle protein</fullName>
    </recommendedName>
</protein>
<evidence type="ECO:0008006" key="3">
    <source>
        <dbReference type="Google" id="ProtNLM"/>
    </source>
</evidence>
<name>A0ABT6XP58_9FLAO</name>
<reference evidence="1 2" key="1">
    <citation type="submission" date="2023-05" db="EMBL/GenBank/DDBJ databases">
        <title>Flavobacterium sedimenti sp. nov., isolated from the sediment.</title>
        <authorList>
            <person name="Wu N."/>
        </authorList>
    </citation>
    <scope>NUCLEOTIDE SEQUENCE [LARGE SCALE GENOMIC DNA]</scope>
    <source>
        <strain evidence="1 2">YZ-48</strain>
    </source>
</reference>
<dbReference type="Proteomes" id="UP001230035">
    <property type="component" value="Unassembled WGS sequence"/>
</dbReference>
<organism evidence="1 2">
    <name type="scientific">Flavobacterium sedimenticola</name>
    <dbReference type="NCBI Taxonomy" id="3043286"/>
    <lineage>
        <taxon>Bacteria</taxon>
        <taxon>Pseudomonadati</taxon>
        <taxon>Bacteroidota</taxon>
        <taxon>Flavobacteriia</taxon>
        <taxon>Flavobacteriales</taxon>
        <taxon>Flavobacteriaceae</taxon>
        <taxon>Flavobacterium</taxon>
    </lineage>
</organism>
<evidence type="ECO:0000313" key="2">
    <source>
        <dbReference type="Proteomes" id="UP001230035"/>
    </source>
</evidence>
<gene>
    <name evidence="1" type="ORF">QHT84_05540</name>
</gene>
<accession>A0ABT6XP58</accession>
<sequence>MIEEIIKSVPYKVGEQILYEYNRRISDINYLVAGKFNYYTPLSKDIETIKVLLALSIFYKRVLTNFDSANKFTSRIINSSNATGVKLGTYEMDLREIRNLNRMVISFRRIAFKYSISTEMFEYIETKEFLRKVKSYKKYLEENKEDGESI</sequence>